<comment type="caution">
    <text evidence="10">The sequence shown here is derived from an EMBL/GenBank/DDBJ whole genome shotgun (WGS) entry which is preliminary data.</text>
</comment>
<comment type="similarity">
    <text evidence="2">Belongs to the lipase maturation factor family.</text>
</comment>
<evidence type="ECO:0000313" key="11">
    <source>
        <dbReference type="Proteomes" id="UP000194873"/>
    </source>
</evidence>
<dbReference type="RefSeq" id="WP_086593909.1">
    <property type="nucleotide sequence ID" value="NZ_MTSE01000004.1"/>
</dbReference>
<dbReference type="InterPro" id="IPR009613">
    <property type="entry name" value="LMF"/>
</dbReference>
<comment type="subcellular location">
    <subcellularLocation>
        <location evidence="1">Endoplasmic reticulum membrane</location>
        <topology evidence="1">Multi-pass membrane protein</topology>
    </subcellularLocation>
</comment>
<evidence type="ECO:0000259" key="8">
    <source>
        <dbReference type="Pfam" id="PF06762"/>
    </source>
</evidence>
<keyword evidence="4" id="KW-0256">Endoplasmic reticulum</keyword>
<protein>
    <submittedName>
        <fullName evidence="10">Membrane protein</fullName>
    </submittedName>
</protein>
<reference evidence="10 11" key="1">
    <citation type="submission" date="2017-01" db="EMBL/GenBank/DDBJ databases">
        <title>A new Hymenobacter.</title>
        <authorList>
            <person name="Liang Y."/>
            <person name="Feng F."/>
        </authorList>
    </citation>
    <scope>NUCLEOTIDE SEQUENCE [LARGE SCALE GENOMIC DNA]</scope>
    <source>
        <strain evidence="10">MIMBbqt21</strain>
    </source>
</reference>
<evidence type="ECO:0000256" key="2">
    <source>
        <dbReference type="ARBA" id="ARBA00005512"/>
    </source>
</evidence>
<feature type="transmembrane region" description="Helical" evidence="7">
    <location>
        <begin position="258"/>
        <end position="278"/>
    </location>
</feature>
<keyword evidence="11" id="KW-1185">Reference proteome</keyword>
<feature type="transmembrane region" description="Helical" evidence="7">
    <location>
        <begin position="101"/>
        <end position="127"/>
    </location>
</feature>
<accession>A0A243WEZ8</accession>
<evidence type="ECO:0000256" key="6">
    <source>
        <dbReference type="ARBA" id="ARBA00023136"/>
    </source>
</evidence>
<dbReference type="Pfam" id="PF06762">
    <property type="entry name" value="LMF1"/>
    <property type="match status" value="1"/>
</dbReference>
<dbReference type="PANTHER" id="PTHR14463">
    <property type="entry name" value="LIPASE MATURATION FACTOR"/>
    <property type="match status" value="1"/>
</dbReference>
<dbReference type="EMBL" id="MTSE01000004">
    <property type="protein sequence ID" value="OUJ74060.1"/>
    <property type="molecule type" value="Genomic_DNA"/>
</dbReference>
<dbReference type="Pfam" id="PF25179">
    <property type="entry name" value="LMF1_C"/>
    <property type="match status" value="1"/>
</dbReference>
<dbReference type="OrthoDB" id="9793230at2"/>
<evidence type="ECO:0000256" key="3">
    <source>
        <dbReference type="ARBA" id="ARBA00022692"/>
    </source>
</evidence>
<feature type="domain" description="Lipase maturation factor 1/2 C-terminal" evidence="9">
    <location>
        <begin position="359"/>
        <end position="495"/>
    </location>
</feature>
<feature type="transmembrane region" description="Helical" evidence="7">
    <location>
        <begin position="172"/>
        <end position="192"/>
    </location>
</feature>
<organism evidence="10 11">
    <name type="scientific">Hymenobacter crusticola</name>
    <dbReference type="NCBI Taxonomy" id="1770526"/>
    <lineage>
        <taxon>Bacteria</taxon>
        <taxon>Pseudomonadati</taxon>
        <taxon>Bacteroidota</taxon>
        <taxon>Cytophagia</taxon>
        <taxon>Cytophagales</taxon>
        <taxon>Hymenobacteraceae</taxon>
        <taxon>Hymenobacter</taxon>
    </lineage>
</organism>
<feature type="transmembrane region" description="Helical" evidence="7">
    <location>
        <begin position="30"/>
        <end position="51"/>
    </location>
</feature>
<evidence type="ECO:0000256" key="5">
    <source>
        <dbReference type="ARBA" id="ARBA00022989"/>
    </source>
</evidence>
<dbReference type="Proteomes" id="UP000194873">
    <property type="component" value="Unassembled WGS sequence"/>
</dbReference>
<evidence type="ECO:0000259" key="9">
    <source>
        <dbReference type="Pfam" id="PF25179"/>
    </source>
</evidence>
<dbReference type="PANTHER" id="PTHR14463:SF10">
    <property type="entry name" value="LIPASE MATURATION FACTOR 1"/>
    <property type="match status" value="1"/>
</dbReference>
<dbReference type="InterPro" id="IPR057434">
    <property type="entry name" value="LMF1/2_N"/>
</dbReference>
<dbReference type="InterPro" id="IPR057433">
    <property type="entry name" value="LMF1/2_C"/>
</dbReference>
<keyword evidence="6 7" id="KW-0472">Membrane</keyword>
<keyword evidence="5 7" id="KW-1133">Transmembrane helix</keyword>
<feature type="domain" description="Lipase maturation factor 1/2 N-terminal" evidence="8">
    <location>
        <begin position="138"/>
        <end position="297"/>
    </location>
</feature>
<evidence type="ECO:0000313" key="10">
    <source>
        <dbReference type="EMBL" id="OUJ74060.1"/>
    </source>
</evidence>
<feature type="transmembrane region" description="Helical" evidence="7">
    <location>
        <begin position="323"/>
        <end position="344"/>
    </location>
</feature>
<keyword evidence="3 7" id="KW-0812">Transmembrane</keyword>
<feature type="transmembrane region" description="Helical" evidence="7">
    <location>
        <begin position="139"/>
        <end position="160"/>
    </location>
</feature>
<evidence type="ECO:0000256" key="4">
    <source>
        <dbReference type="ARBA" id="ARBA00022824"/>
    </source>
</evidence>
<gene>
    <name evidence="10" type="ORF">BXP70_09950</name>
</gene>
<evidence type="ECO:0000256" key="1">
    <source>
        <dbReference type="ARBA" id="ARBA00004477"/>
    </source>
</evidence>
<sequence>MEVTNTSAQARQNPAQTLSTPPTYWLTRFVLLRLLGALYAVAFLVAINQIVPLIGADGLLPVGLYLKQISAALGSDGAGFLRLPSVFWLEHSDAALLTVAWIGFGLSCVVAAGFANALLLTVLWFLYMSFVHVGQEWYGYGWEIQLLETGFLAIFLCPLLDMRPFPKYAPPMPIIVLFRWLVFRIMLGAGLIKVRGDEVWRNSTALYYHFETQPIPGPLSRWFHFLPRTALKMGVWFNWLAEIVAPLFAFGPRVARHVAGGVMILFQLNIILSGNLSFLNWLTIVPALACLDDGFWARVLPRWLVQKAQAAAANAEESKPMLVTAWVVTALITALSIQPALNIISPGQIMNTSFDPLDLVNTYGAFGSVGRERLNVVFEGTMDEAPSAQATWKPYLYKGLPVLLDKRPPQVAPYQLRLDWQMWFASMASVNEYPWTLNLVWKLLHNDPKTLSLFAGNPFPNKPPRYIRAVLYRYTFAEPNNPQGVWWHRERISLWIPALSATNPQLIDYLKSTGWAP</sequence>
<dbReference type="GO" id="GO:0051604">
    <property type="term" value="P:protein maturation"/>
    <property type="evidence" value="ECO:0007669"/>
    <property type="project" value="InterPro"/>
</dbReference>
<dbReference type="AlphaFoldDB" id="A0A243WEZ8"/>
<evidence type="ECO:0000256" key="7">
    <source>
        <dbReference type="SAM" id="Phobius"/>
    </source>
</evidence>
<proteinExistence type="inferred from homology"/>
<name>A0A243WEZ8_9BACT</name>